<keyword evidence="2" id="KW-1185">Reference proteome</keyword>
<dbReference type="AlphaFoldDB" id="A0AAV4I9Z1"/>
<dbReference type="Proteomes" id="UP000762676">
    <property type="component" value="Unassembled WGS sequence"/>
</dbReference>
<accession>A0AAV4I9Z1</accession>
<evidence type="ECO:0000313" key="2">
    <source>
        <dbReference type="Proteomes" id="UP000762676"/>
    </source>
</evidence>
<proteinExistence type="predicted"/>
<gene>
    <name evidence="1" type="ORF">ElyMa_002962900</name>
</gene>
<comment type="caution">
    <text evidence="1">The sequence shown here is derived from an EMBL/GenBank/DDBJ whole genome shotgun (WGS) entry which is preliminary data.</text>
</comment>
<organism evidence="1 2">
    <name type="scientific">Elysia marginata</name>
    <dbReference type="NCBI Taxonomy" id="1093978"/>
    <lineage>
        <taxon>Eukaryota</taxon>
        <taxon>Metazoa</taxon>
        <taxon>Spiralia</taxon>
        <taxon>Lophotrochozoa</taxon>
        <taxon>Mollusca</taxon>
        <taxon>Gastropoda</taxon>
        <taxon>Heterobranchia</taxon>
        <taxon>Euthyneura</taxon>
        <taxon>Panpulmonata</taxon>
        <taxon>Sacoglossa</taxon>
        <taxon>Placobranchoidea</taxon>
        <taxon>Plakobranchidae</taxon>
        <taxon>Elysia</taxon>
    </lineage>
</organism>
<sequence length="109" mass="12364">MCTGLSQQESTEYDVDNTAILKRYNLTSKGFDNKFRTTRGQAGEKVSHLKKMTKADGSWKKMLEFCPDSSTSEEEDAIIATCWLLSLPAKRKVRKQRKKRVLGHASPKP</sequence>
<reference evidence="1 2" key="1">
    <citation type="journal article" date="2021" name="Elife">
        <title>Chloroplast acquisition without the gene transfer in kleptoplastic sea slugs, Plakobranchus ocellatus.</title>
        <authorList>
            <person name="Maeda T."/>
            <person name="Takahashi S."/>
            <person name="Yoshida T."/>
            <person name="Shimamura S."/>
            <person name="Takaki Y."/>
            <person name="Nagai Y."/>
            <person name="Toyoda A."/>
            <person name="Suzuki Y."/>
            <person name="Arimoto A."/>
            <person name="Ishii H."/>
            <person name="Satoh N."/>
            <person name="Nishiyama T."/>
            <person name="Hasebe M."/>
            <person name="Maruyama T."/>
            <person name="Minagawa J."/>
            <person name="Obokata J."/>
            <person name="Shigenobu S."/>
        </authorList>
    </citation>
    <scope>NUCLEOTIDE SEQUENCE [LARGE SCALE GENOMIC DNA]</scope>
</reference>
<evidence type="ECO:0000313" key="1">
    <source>
        <dbReference type="EMBL" id="GFS06331.1"/>
    </source>
</evidence>
<protein>
    <submittedName>
        <fullName evidence="1">Uncharacterized protein</fullName>
    </submittedName>
</protein>
<dbReference type="EMBL" id="BMAT01006104">
    <property type="protein sequence ID" value="GFS06331.1"/>
    <property type="molecule type" value="Genomic_DNA"/>
</dbReference>
<name>A0AAV4I9Z1_9GAST</name>